<dbReference type="SUPFAM" id="SSF54427">
    <property type="entry name" value="NTF2-like"/>
    <property type="match status" value="1"/>
</dbReference>
<keyword evidence="4" id="KW-0274">FAD</keyword>
<dbReference type="InterPro" id="IPR036188">
    <property type="entry name" value="FAD/NAD-bd_sf"/>
</dbReference>
<dbReference type="GO" id="GO:0004499">
    <property type="term" value="F:N,N-dimethylaniline monooxygenase activity"/>
    <property type="evidence" value="ECO:0007669"/>
    <property type="project" value="InterPro"/>
</dbReference>
<evidence type="ECO:0000256" key="2">
    <source>
        <dbReference type="ARBA" id="ARBA00009183"/>
    </source>
</evidence>
<dbReference type="Pfam" id="PF00743">
    <property type="entry name" value="FMO-like"/>
    <property type="match status" value="1"/>
</dbReference>
<evidence type="ECO:0000256" key="6">
    <source>
        <dbReference type="ARBA" id="ARBA00023002"/>
    </source>
</evidence>
<sequence length="594" mass="65382">MPNFHLPTFERLNATVPTDVDVEQVAATWMRSFSQHAEEGNALAVTALFTQDSYWRDMLALTWNFRTFHGSASIAKFLADRLLPASLANFRVQDSALQPLGPDLAWIRISFDFAVKGVGNASGIVRLVPQSDGVWRAWGMYTNLEGLEGFLERIGALRPEFAPGSHAESRNAADNESPVVVIVGGGHSGLALAARLKSLEVRTLVVEKNARIGDNWRNRYDALRLHDPVWYDHMPYLPFPSTWPIYTPAKKLANWLETYADALDLDVWTSSTVLAAQPSSSSGNWKVVINRDGAERVFSNVHHVVFATGWGGGQLNVPSFPGMDTFKGEMLHSAEYKRSERYKEKKVVVIGACVSAHDVAADCYSQGIDVTMYQRTSTYVMSTRHGLSALMKPSYWEGGPPTEEADRDGASLAPRAVVEMYRRLTGAVAEADRELLDGLRGCGFRVNMGIEGTGSGLLPFERGGGYYLDVGASELLISGKIKLKNDSQISGFTERGVRFEDGSEVEADVVVFATGFGDARNTIRKVCGDTVGDRCARVWGLDEEGEVNGAWRGMGVRGLWYMMGNLAMSRFYSKHVALQIKAMEEGIFGERYGA</sequence>
<evidence type="ECO:0000313" key="8">
    <source>
        <dbReference type="Proteomes" id="UP001362999"/>
    </source>
</evidence>
<dbReference type="PANTHER" id="PTHR43539:SF68">
    <property type="entry name" value="FLAVIN-BINDING MONOOXYGENASE-LIKE PROTEIN (AFU_ORTHOLOGUE AFUA_4G09220)"/>
    <property type="match status" value="1"/>
</dbReference>
<evidence type="ECO:0000256" key="1">
    <source>
        <dbReference type="ARBA" id="ARBA00001974"/>
    </source>
</evidence>
<reference evidence="7 8" key="1">
    <citation type="journal article" date="2024" name="J Genomics">
        <title>Draft genome sequencing and assembly of Favolaschia claudopus CIRM-BRFM 2984 isolated from oak limbs.</title>
        <authorList>
            <person name="Navarro D."/>
            <person name="Drula E."/>
            <person name="Chaduli D."/>
            <person name="Cazenave R."/>
            <person name="Ahrendt S."/>
            <person name="Wang J."/>
            <person name="Lipzen A."/>
            <person name="Daum C."/>
            <person name="Barry K."/>
            <person name="Grigoriev I.V."/>
            <person name="Favel A."/>
            <person name="Rosso M.N."/>
            <person name="Martin F."/>
        </authorList>
    </citation>
    <scope>NUCLEOTIDE SEQUENCE [LARGE SCALE GENOMIC DNA]</scope>
    <source>
        <strain evidence="7 8">CIRM-BRFM 2984</strain>
    </source>
</reference>
<gene>
    <name evidence="7" type="ORF">R3P38DRAFT_2635127</name>
</gene>
<dbReference type="FunFam" id="3.50.50.60:FF:000023">
    <property type="entry name" value="Dimethylaniline monooxygenase [N-oxide-forming]"/>
    <property type="match status" value="1"/>
</dbReference>
<keyword evidence="7" id="KW-0503">Monooxygenase</keyword>
<keyword evidence="6" id="KW-0560">Oxidoreductase</keyword>
<dbReference type="SUPFAM" id="SSF51905">
    <property type="entry name" value="FAD/NAD(P)-binding domain"/>
    <property type="match status" value="1"/>
</dbReference>
<dbReference type="InterPro" id="IPR032710">
    <property type="entry name" value="NTF2-like_dom_sf"/>
</dbReference>
<dbReference type="EMBL" id="JAWWNJ010000048">
    <property type="protein sequence ID" value="KAK7017258.1"/>
    <property type="molecule type" value="Genomic_DNA"/>
</dbReference>
<evidence type="ECO:0000256" key="3">
    <source>
        <dbReference type="ARBA" id="ARBA00022630"/>
    </source>
</evidence>
<comment type="cofactor">
    <cofactor evidence="1">
        <name>FAD</name>
        <dbReference type="ChEBI" id="CHEBI:57692"/>
    </cofactor>
</comment>
<dbReference type="InterPro" id="IPR020946">
    <property type="entry name" value="Flavin_mOase-like"/>
</dbReference>
<comment type="caution">
    <text evidence="7">The sequence shown here is derived from an EMBL/GenBank/DDBJ whole genome shotgun (WGS) entry which is preliminary data.</text>
</comment>
<dbReference type="Gene3D" id="3.50.50.60">
    <property type="entry name" value="FAD/NAD(P)-binding domain"/>
    <property type="match status" value="2"/>
</dbReference>
<dbReference type="GO" id="GO:0050661">
    <property type="term" value="F:NADP binding"/>
    <property type="evidence" value="ECO:0007669"/>
    <property type="project" value="InterPro"/>
</dbReference>
<keyword evidence="8" id="KW-1185">Reference proteome</keyword>
<evidence type="ECO:0000256" key="4">
    <source>
        <dbReference type="ARBA" id="ARBA00022827"/>
    </source>
</evidence>
<comment type="similarity">
    <text evidence="2">Belongs to the FMO family.</text>
</comment>
<dbReference type="GO" id="GO:0050660">
    <property type="term" value="F:flavin adenine dinucleotide binding"/>
    <property type="evidence" value="ECO:0007669"/>
    <property type="project" value="InterPro"/>
</dbReference>
<dbReference type="Proteomes" id="UP001362999">
    <property type="component" value="Unassembled WGS sequence"/>
</dbReference>
<accession>A0AAW0AUD4</accession>
<dbReference type="PANTHER" id="PTHR43539">
    <property type="entry name" value="FLAVIN-BINDING MONOOXYGENASE-LIKE PROTEIN (AFU_ORTHOLOGUE AFUA_4G09220)"/>
    <property type="match status" value="1"/>
</dbReference>
<evidence type="ECO:0000256" key="5">
    <source>
        <dbReference type="ARBA" id="ARBA00022857"/>
    </source>
</evidence>
<keyword evidence="3" id="KW-0285">Flavoprotein</keyword>
<dbReference type="AlphaFoldDB" id="A0AAW0AUD4"/>
<name>A0AAW0AUD4_9AGAR</name>
<dbReference type="InterPro" id="IPR050982">
    <property type="entry name" value="Auxin_biosynth/cation_transpt"/>
</dbReference>
<keyword evidence="5" id="KW-0521">NADP</keyword>
<dbReference type="Gene3D" id="3.10.450.50">
    <property type="match status" value="1"/>
</dbReference>
<protein>
    <submittedName>
        <fullName evidence="7">Flavin-containing monooxygenase YUCCA3</fullName>
    </submittedName>
</protein>
<proteinExistence type="inferred from homology"/>
<evidence type="ECO:0000313" key="7">
    <source>
        <dbReference type="EMBL" id="KAK7017258.1"/>
    </source>
</evidence>
<organism evidence="7 8">
    <name type="scientific">Favolaschia claudopus</name>
    <dbReference type="NCBI Taxonomy" id="2862362"/>
    <lineage>
        <taxon>Eukaryota</taxon>
        <taxon>Fungi</taxon>
        <taxon>Dikarya</taxon>
        <taxon>Basidiomycota</taxon>
        <taxon>Agaricomycotina</taxon>
        <taxon>Agaricomycetes</taxon>
        <taxon>Agaricomycetidae</taxon>
        <taxon>Agaricales</taxon>
        <taxon>Marasmiineae</taxon>
        <taxon>Mycenaceae</taxon>
        <taxon>Favolaschia</taxon>
    </lineage>
</organism>